<protein>
    <submittedName>
        <fullName evidence="2">Uncharacterized protein</fullName>
    </submittedName>
</protein>
<accession>S4VWB9</accession>
<feature type="region of interest" description="Disordered" evidence="1">
    <location>
        <begin position="91"/>
        <end position="111"/>
    </location>
</feature>
<dbReference type="GeneID" id="16606440"/>
<evidence type="ECO:0000313" key="3">
    <source>
        <dbReference type="Proteomes" id="UP000204584"/>
    </source>
</evidence>
<gene>
    <name evidence="2" type="ORF">psal_cds_699</name>
</gene>
<keyword evidence="3" id="KW-1185">Reference proteome</keyword>
<feature type="region of interest" description="Disordered" evidence="1">
    <location>
        <begin position="1"/>
        <end position="22"/>
    </location>
</feature>
<sequence>MNLTDAEAHTNKRRRMDGSVRATPTGDMAVWRLLADSTARPPTWARRAWSTGPSVVSSFGERLGKGIYETAFPPCGRGCVAVLCERLQWKSNAPTKQREKRGEAARQSART</sequence>
<proteinExistence type="predicted"/>
<evidence type="ECO:0000313" key="2">
    <source>
        <dbReference type="EMBL" id="AGO84653.1"/>
    </source>
</evidence>
<organism evidence="2 3">
    <name type="scientific">Pandoravirus salinus</name>
    <dbReference type="NCBI Taxonomy" id="1349410"/>
    <lineage>
        <taxon>Viruses</taxon>
        <taxon>Pandoravirus</taxon>
    </lineage>
</organism>
<evidence type="ECO:0000256" key="1">
    <source>
        <dbReference type="SAM" id="MobiDB-lite"/>
    </source>
</evidence>
<dbReference type="EMBL" id="KC977571">
    <property type="protein sequence ID" value="AGO84653.1"/>
    <property type="molecule type" value="Genomic_DNA"/>
</dbReference>
<dbReference type="KEGG" id="vg:16606440"/>
<dbReference type="Proteomes" id="UP000204584">
    <property type="component" value="Segment"/>
</dbReference>
<dbReference type="RefSeq" id="YP_008437726.1">
    <property type="nucleotide sequence ID" value="NC_022098.1"/>
</dbReference>
<reference evidence="2 3" key="1">
    <citation type="journal article" date="2013" name="Science">
        <title>Pandoraviruses: amoeba viruses with genomes up to 2.5 Mb reaching that of parasitic eukaryotes.</title>
        <authorList>
            <person name="Philippe N."/>
            <person name="Legendre M."/>
            <person name="Doutre G."/>
            <person name="Coute Y."/>
            <person name="Poirot O."/>
            <person name="Lescot M."/>
            <person name="Arslan D."/>
            <person name="Seltzer V."/>
            <person name="Bertaux L."/>
            <person name="Bruley C."/>
            <person name="Garin J."/>
            <person name="Claverie J.M."/>
            <person name="Abergel C."/>
        </authorList>
    </citation>
    <scope>NUCLEOTIDE SEQUENCE [LARGE SCALE GENOMIC DNA]</scope>
</reference>
<feature type="compositionally biased region" description="Basic and acidic residues" evidence="1">
    <location>
        <begin position="1"/>
        <end position="10"/>
    </location>
</feature>
<name>S4VWB9_9VIRU</name>